<feature type="transmembrane region" description="Helical" evidence="13">
    <location>
        <begin position="913"/>
        <end position="935"/>
    </location>
</feature>
<keyword evidence="3 13" id="KW-0812">Transmembrane</keyword>
<dbReference type="InterPro" id="IPR017983">
    <property type="entry name" value="GPCR_2_secretin-like_CS"/>
</dbReference>
<dbReference type="PRINTS" id="PR01694">
    <property type="entry name" value="BAIPRECURSOR"/>
</dbReference>
<dbReference type="InterPro" id="IPR017981">
    <property type="entry name" value="GPCR_2-like_7TM"/>
</dbReference>
<evidence type="ECO:0000256" key="3">
    <source>
        <dbReference type="ARBA" id="ARBA00022692"/>
    </source>
</evidence>
<dbReference type="PROSITE" id="PS00650">
    <property type="entry name" value="G_PROTEIN_RECEP_F2_2"/>
    <property type="match status" value="1"/>
</dbReference>
<evidence type="ECO:0000313" key="18">
    <source>
        <dbReference type="Proteomes" id="UP000507470"/>
    </source>
</evidence>
<dbReference type="Gene3D" id="1.20.1070.10">
    <property type="entry name" value="Rhodopsin 7-helix transmembrane proteins"/>
    <property type="match status" value="1"/>
</dbReference>
<sequence length="1205" mass="134006">MVCVKLLVFWILLGLVKTVAAAFRETIPCGKNITSAGGELTIPNLSLEPCTWRFIRPNGEKISMNFKENPFCCFEIVVFNDMIDNRSVIFNGSISSGNRNTVPPVISINTSKALVSFRMFFLTEAPRFVLRYYSEASPDNKGSRFVIPDGNSFFVSTYNSQNVTVNVYCPSSAQDFNVSIDSTYKLTIRSNVIDLQADNDIVVYSKTQNNIPSAVMPLDVLGTNYIIISTSQNPRITVTGVGKTTNVNLTFPKCTGNCSLPACARQDISFKLHERTECQRLLHSCQVDLTGSIITSDLPVSVMVAAAYQILQVPPVNTWGRKFIIASFPGMFSSRFTLKMVSKKADTNVTILCYRPNATLETYDVYLKKSGKHVVQSISTDRNCLMKSNKPVLPVHIMTGVVENMFIIPPVEQYSSAYLLPAEFCYWLHKSLVIISETKYIDGLRMNGLPIAMNILRRQKIGETGYSSVFVNLGVSKLHLLRHIEQNVVFGVFLICSSKTAKHIIPLGVRMTPIAEVICILRNNDCDEFIDEDICDTNSADVNSNSDCAATSQEILPCLRYTDTKGVVWKTTLPNNYDYQTCGVGSTGQTSNFCDLKEGRYGVWKGPDTSLCVSESLSNIAVKLHLNLKGTSNVTLADILNETLTVTNKLISKDNFNAENLKSVIESLDLAVTIIEERSLIGITKRERENFLSVLDRLLSSVNEESWRTLNYKIKTTNHVSTIMNVVSRFGFQVNVNQSEDVILVRENIVLEAKKAFIDDVIFPNVTVLSSIYQQMTNARLFLSKDTIKNNLNGSIDYTAVYYRTLAKLLPSTFGLNVGSDVVSFSLPAFVAANNLFPPVQIGYEHVYSNKTNSTCVFWDFDKGIDGSWSTDGCYAEYRNTSYTSCRCDHFTNFAVLMSVYTFSKEDTTALTIITWPGLVTSILCLLITIFLHIYFWRNVNSDKSKILVCLCSVLVLAYIILLAGLNLTDNSSSCSAIAIVLHYLFLCALCLMVAEGIDIALSILIVFSQGRSNAGLLLSFGLVFPLVIVVISMAATKFKGYGTEKYCWLSVSNGLIYAFLVPCIVAVLTNCIISVLVLRKMFSTQAMMKKDTKEKVRAGVRSIAVLAPTLGLTWLFGILASHKDLIVFAYLFTILNSFQGLLIFIFHCLMNAKIQQAVKRKYDRFVQDHPWAKLKRKEKMDVSTVDTGVSKTTKTATGTESTAV</sequence>
<comment type="subcellular location">
    <subcellularLocation>
        <location evidence="1">Membrane</location>
        <topology evidence="1">Multi-pass membrane protein</topology>
    </subcellularLocation>
</comment>
<evidence type="ECO:0000256" key="10">
    <source>
        <dbReference type="ARBA" id="ARBA00023170"/>
    </source>
</evidence>
<keyword evidence="4 14" id="KW-0732">Signal</keyword>
<evidence type="ECO:0000256" key="13">
    <source>
        <dbReference type="SAM" id="Phobius"/>
    </source>
</evidence>
<dbReference type="Proteomes" id="UP000507470">
    <property type="component" value="Unassembled WGS sequence"/>
</dbReference>
<dbReference type="PROSITE" id="PS50261">
    <property type="entry name" value="G_PROTEIN_RECEP_F2_4"/>
    <property type="match status" value="1"/>
</dbReference>
<evidence type="ECO:0000256" key="11">
    <source>
        <dbReference type="ARBA" id="ARBA00023180"/>
    </source>
</evidence>
<keyword evidence="6 13" id="KW-1133">Transmembrane helix</keyword>
<dbReference type="InterPro" id="IPR035914">
    <property type="entry name" value="Sperma_CUB_dom_sf"/>
</dbReference>
<dbReference type="PROSITE" id="PS50221">
    <property type="entry name" value="GAIN_B"/>
    <property type="match status" value="1"/>
</dbReference>
<keyword evidence="5" id="KW-0677">Repeat</keyword>
<feature type="transmembrane region" description="Helical" evidence="13">
    <location>
        <begin position="1056"/>
        <end position="1079"/>
    </location>
</feature>
<keyword evidence="7" id="KW-0297">G-protein coupled receptor</keyword>
<evidence type="ECO:0000256" key="1">
    <source>
        <dbReference type="ARBA" id="ARBA00004141"/>
    </source>
</evidence>
<dbReference type="OrthoDB" id="6099157at2759"/>
<dbReference type="SMART" id="SM00042">
    <property type="entry name" value="CUB"/>
    <property type="match status" value="1"/>
</dbReference>
<dbReference type="PANTHER" id="PTHR12011:SF347">
    <property type="entry name" value="FI21270P1-RELATED"/>
    <property type="match status" value="1"/>
</dbReference>
<feature type="chain" id="PRO_5026798618" evidence="14">
    <location>
        <begin position="22"/>
        <end position="1205"/>
    </location>
</feature>
<evidence type="ECO:0000256" key="2">
    <source>
        <dbReference type="ARBA" id="ARBA00007343"/>
    </source>
</evidence>
<evidence type="ECO:0000256" key="6">
    <source>
        <dbReference type="ARBA" id="ARBA00022989"/>
    </source>
</evidence>
<keyword evidence="12" id="KW-0807">Transducer</keyword>
<keyword evidence="9" id="KW-1015">Disulfide bond</keyword>
<feature type="transmembrane region" description="Helical" evidence="13">
    <location>
        <begin position="947"/>
        <end position="966"/>
    </location>
</feature>
<dbReference type="Pfam" id="PF00002">
    <property type="entry name" value="7tm_2"/>
    <property type="match status" value="1"/>
</dbReference>
<dbReference type="InterPro" id="IPR036445">
    <property type="entry name" value="GPCR_2_extracell_dom_sf"/>
</dbReference>
<feature type="domain" description="G-protein coupled receptors family 2 profile 2" evidence="16">
    <location>
        <begin position="911"/>
        <end position="1152"/>
    </location>
</feature>
<dbReference type="PRINTS" id="PR00249">
    <property type="entry name" value="GPCRSECRETIN"/>
</dbReference>
<evidence type="ECO:0000256" key="12">
    <source>
        <dbReference type="ARBA" id="ARBA00023224"/>
    </source>
</evidence>
<keyword evidence="8 13" id="KW-0472">Membrane</keyword>
<name>A0A6J8BYI6_MYTCO</name>
<evidence type="ECO:0000256" key="9">
    <source>
        <dbReference type="ARBA" id="ARBA00023157"/>
    </source>
</evidence>
<evidence type="ECO:0000256" key="7">
    <source>
        <dbReference type="ARBA" id="ARBA00023040"/>
    </source>
</evidence>
<dbReference type="Gene3D" id="2.60.120.290">
    <property type="entry name" value="Spermadhesin, CUB domain"/>
    <property type="match status" value="1"/>
</dbReference>
<feature type="signal peptide" evidence="14">
    <location>
        <begin position="1"/>
        <end position="21"/>
    </location>
</feature>
<evidence type="ECO:0000256" key="4">
    <source>
        <dbReference type="ARBA" id="ARBA00022729"/>
    </source>
</evidence>
<dbReference type="InterPro" id="IPR035234">
    <property type="entry name" value="IgGFc-bd_N"/>
</dbReference>
<feature type="transmembrane region" description="Helical" evidence="13">
    <location>
        <begin position="1099"/>
        <end position="1120"/>
    </location>
</feature>
<organism evidence="17 18">
    <name type="scientific">Mytilus coruscus</name>
    <name type="common">Sea mussel</name>
    <dbReference type="NCBI Taxonomy" id="42192"/>
    <lineage>
        <taxon>Eukaryota</taxon>
        <taxon>Metazoa</taxon>
        <taxon>Spiralia</taxon>
        <taxon>Lophotrochozoa</taxon>
        <taxon>Mollusca</taxon>
        <taxon>Bivalvia</taxon>
        <taxon>Autobranchia</taxon>
        <taxon>Pteriomorphia</taxon>
        <taxon>Mytilida</taxon>
        <taxon>Mytiloidea</taxon>
        <taxon>Mytilidae</taxon>
        <taxon>Mytilinae</taxon>
        <taxon>Mytilus</taxon>
    </lineage>
</organism>
<dbReference type="GO" id="GO:0004930">
    <property type="term" value="F:G protein-coupled receptor activity"/>
    <property type="evidence" value="ECO:0007669"/>
    <property type="project" value="UniProtKB-KW"/>
</dbReference>
<accession>A0A6J8BYI6</accession>
<dbReference type="FunFam" id="1.20.1070.10:FF:000058">
    <property type="entry name" value="Adhesion G protein-coupled receptor F5"/>
    <property type="match status" value="1"/>
</dbReference>
<dbReference type="Gene3D" id="4.10.1240.10">
    <property type="entry name" value="GPCR, family 2, extracellular hormone receptor domain"/>
    <property type="match status" value="1"/>
</dbReference>
<dbReference type="InterPro" id="IPR008077">
    <property type="entry name" value="GPCR_2_brain_angio_inhib"/>
</dbReference>
<reference evidence="17 18" key="1">
    <citation type="submission" date="2020-06" db="EMBL/GenBank/DDBJ databases">
        <authorList>
            <person name="Li R."/>
            <person name="Bekaert M."/>
        </authorList>
    </citation>
    <scope>NUCLEOTIDE SEQUENCE [LARGE SCALE GENOMIC DNA]</scope>
    <source>
        <strain evidence="18">wild</strain>
    </source>
</reference>
<evidence type="ECO:0000256" key="5">
    <source>
        <dbReference type="ARBA" id="ARBA00022737"/>
    </source>
</evidence>
<proteinExistence type="inferred from homology"/>
<dbReference type="InterPro" id="IPR057244">
    <property type="entry name" value="GAIN_B"/>
</dbReference>
<dbReference type="Gene3D" id="2.60.220.50">
    <property type="match status" value="1"/>
</dbReference>
<dbReference type="InterPro" id="IPR000832">
    <property type="entry name" value="GPCR_2_secretin-like"/>
</dbReference>
<keyword evidence="18" id="KW-1185">Reference proteome</keyword>
<dbReference type="AlphaFoldDB" id="A0A6J8BYI6"/>
<evidence type="ECO:0000313" key="17">
    <source>
        <dbReference type="EMBL" id="CAC5387809.1"/>
    </source>
</evidence>
<feature type="transmembrane region" description="Helical" evidence="13">
    <location>
        <begin position="1126"/>
        <end position="1151"/>
    </location>
</feature>
<gene>
    <name evidence="17" type="ORF">MCOR_23097</name>
</gene>
<dbReference type="EMBL" id="CACVKT020004042">
    <property type="protein sequence ID" value="CAC5387809.1"/>
    <property type="molecule type" value="Genomic_DNA"/>
</dbReference>
<dbReference type="GO" id="GO:0007166">
    <property type="term" value="P:cell surface receptor signaling pathway"/>
    <property type="evidence" value="ECO:0007669"/>
    <property type="project" value="InterPro"/>
</dbReference>
<dbReference type="Pfam" id="PF17517">
    <property type="entry name" value="IgGFc_binding"/>
    <property type="match status" value="1"/>
</dbReference>
<keyword evidence="11" id="KW-0325">Glycoprotein</keyword>
<dbReference type="Gene3D" id="1.25.40.610">
    <property type="match status" value="1"/>
</dbReference>
<dbReference type="Pfam" id="PF01825">
    <property type="entry name" value="GPS"/>
    <property type="match status" value="1"/>
</dbReference>
<dbReference type="PANTHER" id="PTHR12011">
    <property type="entry name" value="ADHESION G-PROTEIN COUPLED RECEPTOR"/>
    <property type="match status" value="1"/>
</dbReference>
<dbReference type="SUPFAM" id="SSF49854">
    <property type="entry name" value="Spermadhesin, CUB domain"/>
    <property type="match status" value="1"/>
</dbReference>
<keyword evidence="10" id="KW-0675">Receptor</keyword>
<feature type="transmembrane region" description="Helical" evidence="13">
    <location>
        <begin position="1015"/>
        <end position="1036"/>
    </location>
</feature>
<evidence type="ECO:0000256" key="8">
    <source>
        <dbReference type="ARBA" id="ARBA00023136"/>
    </source>
</evidence>
<evidence type="ECO:0000259" key="15">
    <source>
        <dbReference type="PROSITE" id="PS50221"/>
    </source>
</evidence>
<dbReference type="InterPro" id="IPR000203">
    <property type="entry name" value="GPS"/>
</dbReference>
<dbReference type="InterPro" id="IPR000859">
    <property type="entry name" value="CUB_dom"/>
</dbReference>
<feature type="domain" description="GAIN-B" evidence="15">
    <location>
        <begin position="757"/>
        <end position="904"/>
    </location>
</feature>
<dbReference type="GO" id="GO:0005886">
    <property type="term" value="C:plasma membrane"/>
    <property type="evidence" value="ECO:0007669"/>
    <property type="project" value="UniProtKB-SubCell"/>
</dbReference>
<protein>
    <submittedName>
        <fullName evidence="17">ADGRL2</fullName>
    </submittedName>
</protein>
<feature type="transmembrane region" description="Helical" evidence="13">
    <location>
        <begin position="978"/>
        <end position="1008"/>
    </location>
</feature>
<evidence type="ECO:0000259" key="16">
    <source>
        <dbReference type="PROSITE" id="PS50261"/>
    </source>
</evidence>
<dbReference type="CDD" id="cd15040">
    <property type="entry name" value="7tmB2_Adhesion"/>
    <property type="match status" value="1"/>
</dbReference>
<dbReference type="InterPro" id="IPR046338">
    <property type="entry name" value="GAIN_dom_sf"/>
</dbReference>
<comment type="similarity">
    <text evidence="2">Belongs to the G-protein coupled receptor 2 family. Adhesion G-protein coupled receptor (ADGR) subfamily.</text>
</comment>
<dbReference type="SMART" id="SM00303">
    <property type="entry name" value="GPS"/>
    <property type="match status" value="1"/>
</dbReference>
<evidence type="ECO:0000256" key="14">
    <source>
        <dbReference type="SAM" id="SignalP"/>
    </source>
</evidence>